<dbReference type="Pfam" id="PF12728">
    <property type="entry name" value="HTH_17"/>
    <property type="match status" value="1"/>
</dbReference>
<evidence type="ECO:0000259" key="1">
    <source>
        <dbReference type="Pfam" id="PF12728"/>
    </source>
</evidence>
<comment type="caution">
    <text evidence="2">The sequence shown here is derived from an EMBL/GenBank/DDBJ whole genome shotgun (WGS) entry which is preliminary data.</text>
</comment>
<dbReference type="AlphaFoldDB" id="A0A7K0FY48"/>
<proteinExistence type="predicted"/>
<dbReference type="InterPro" id="IPR010093">
    <property type="entry name" value="SinI_DNA-bd"/>
</dbReference>
<accession>A0A7K0FY48</accession>
<dbReference type="OrthoDB" id="1003442at2"/>
<reference evidence="2 3" key="1">
    <citation type="submission" date="2019-11" db="EMBL/GenBank/DDBJ databases">
        <title>Pedobacter petrophilus genome.</title>
        <authorList>
            <person name="Feldbauer M.J."/>
            <person name="Newman J.D."/>
        </authorList>
    </citation>
    <scope>NUCLEOTIDE SEQUENCE [LARGE SCALE GENOMIC DNA]</scope>
    <source>
        <strain evidence="2 3">LMG 29686</strain>
    </source>
</reference>
<keyword evidence="3" id="KW-1185">Reference proteome</keyword>
<name>A0A7K0FY48_9SPHI</name>
<dbReference type="GO" id="GO:0003677">
    <property type="term" value="F:DNA binding"/>
    <property type="evidence" value="ECO:0007669"/>
    <property type="project" value="InterPro"/>
</dbReference>
<gene>
    <name evidence="2" type="ORF">GJU39_10530</name>
</gene>
<organism evidence="2 3">
    <name type="scientific">Pedobacter petrophilus</name>
    <dbReference type="NCBI Taxonomy" id="1908241"/>
    <lineage>
        <taxon>Bacteria</taxon>
        <taxon>Pseudomonadati</taxon>
        <taxon>Bacteroidota</taxon>
        <taxon>Sphingobacteriia</taxon>
        <taxon>Sphingobacteriales</taxon>
        <taxon>Sphingobacteriaceae</taxon>
        <taxon>Pedobacter</taxon>
    </lineage>
</organism>
<evidence type="ECO:0000313" key="2">
    <source>
        <dbReference type="EMBL" id="MRX76527.1"/>
    </source>
</evidence>
<protein>
    <submittedName>
        <fullName evidence="2">Helix-turn-helix domain-containing protein</fullName>
    </submittedName>
</protein>
<sequence length="279" mass="32459">MSSKIRIKRVCAQCHQDFVARTTVTKFCSHDCNRRYYKAVYKAEKINQSELETIGFKQTIRLMEVEKDFLSVAETAVMLGCSKAAIYKMIKFERLKSVNFLGNLIRIRRQDILDKFDAPSPVPENVITKIKEGPLQDTQKVTDRADFYGIEELMLLFNKSRTAIYTAFARAHVSKIKIGKEVYFEKKASDKLLRKYREPKQSDLEKERLNNQKLSQQGLKASQCYSIDECVKMFGKDRSLLYGIFNRRLVPKIRDGHNVLLSKNAIDRLYKTFKKEGKI</sequence>
<feature type="domain" description="Helix-turn-helix" evidence="1">
    <location>
        <begin position="69"/>
        <end position="113"/>
    </location>
</feature>
<dbReference type="EMBL" id="WKKH01000013">
    <property type="protein sequence ID" value="MRX76527.1"/>
    <property type="molecule type" value="Genomic_DNA"/>
</dbReference>
<evidence type="ECO:0000313" key="3">
    <source>
        <dbReference type="Proteomes" id="UP000487757"/>
    </source>
</evidence>
<dbReference type="NCBIfam" id="TIGR01764">
    <property type="entry name" value="excise"/>
    <property type="match status" value="1"/>
</dbReference>
<dbReference type="InterPro" id="IPR041657">
    <property type="entry name" value="HTH_17"/>
</dbReference>
<dbReference type="Proteomes" id="UP000487757">
    <property type="component" value="Unassembled WGS sequence"/>
</dbReference>